<feature type="repeat" description="TPR" evidence="1">
    <location>
        <begin position="628"/>
        <end position="661"/>
    </location>
</feature>
<dbReference type="SUPFAM" id="SSF48452">
    <property type="entry name" value="TPR-like"/>
    <property type="match status" value="1"/>
</dbReference>
<dbReference type="Pfam" id="PF13424">
    <property type="entry name" value="TPR_12"/>
    <property type="match status" value="1"/>
</dbReference>
<evidence type="ECO:0000313" key="2">
    <source>
        <dbReference type="EMBL" id="MCZ8372707.1"/>
    </source>
</evidence>
<sequence length="726" mass="84887">MYNDIIQFLDEHRLKEALTQLHALTSEAEDWQLQSKAENLQTTYGYMLQYAAQGMQDPEQGKLYEQLRRAAYELADQTELVRKTLKGNGYFANAFRNARRNPHPSYKNICIQLEGITEDFGMAELNYMQDEKQLQAAQLDIATRHANSTDTLFSKAWVSLLWEENDFNEANELMQSLLVPVLDLAVMISGVTLSLLQLFDPKKFQFLLQTYQSRSEHLISQRALIGIALVAYYQEKRLALYPELQAALSLLSDDTKVIEQLTTIQILFLLSRETEKIDKKMREEIIPKMMRNTKMQSPDFKIEDIEDLEDKNPEWEEDLNQVQKSIQELGELQMEGADTYMGTFAQLKSFPFFRQIAHWFYPFDRQVPDIIALFNSNKIAEKSMINILLQSPIFCNSDKYSFCLATVAMPESQLQMLGSELPKHDDLVYGDFDKLNAKIQKADNTDTSSRQYIHDLYRFYKLWMYRNEQTDIFKNKLALWNCQALAPLLQQQDTLKKIAGHLFSKDYMEEAAELYEKLIRTEPDNADLWQRLGFSLQKQKKYAEAVKAYMQADILRPDHIWTLKHLAQCHKRMHAYEQALEYFRKVEEMQPDNLNLLLQIGQCLATLRLYDKALSYFFKVEYLEKAPENAQRAIGWCYFMTGEYEKALNFYQKLLHSASPQTNDYLNAGHVYTALQNIPQAIECYRKAEKQCSTHEEFIKLYLADKEALIEQHIPTETIYLMPDLL</sequence>
<evidence type="ECO:0000313" key="3">
    <source>
        <dbReference type="Proteomes" id="UP001141933"/>
    </source>
</evidence>
<organism evidence="2 3">
    <name type="scientific">Phocaeicola acetigenes</name>
    <dbReference type="NCBI Taxonomy" id="3016083"/>
    <lineage>
        <taxon>Bacteria</taxon>
        <taxon>Pseudomonadati</taxon>
        <taxon>Bacteroidota</taxon>
        <taxon>Bacteroidia</taxon>
        <taxon>Bacteroidales</taxon>
        <taxon>Bacteroidaceae</taxon>
        <taxon>Phocaeicola</taxon>
    </lineage>
</organism>
<comment type="caution">
    <text evidence="2">The sequence shown here is derived from an EMBL/GenBank/DDBJ whole genome shotgun (WGS) entry which is preliminary data.</text>
</comment>
<accession>A0ABT4PI35</accession>
<dbReference type="SMART" id="SM00028">
    <property type="entry name" value="TPR"/>
    <property type="match status" value="5"/>
</dbReference>
<feature type="repeat" description="TPR" evidence="1">
    <location>
        <begin position="560"/>
        <end position="593"/>
    </location>
</feature>
<feature type="repeat" description="TPR" evidence="1">
    <location>
        <begin position="526"/>
        <end position="559"/>
    </location>
</feature>
<name>A0ABT4PI35_9BACT</name>
<proteinExistence type="predicted"/>
<gene>
    <name evidence="2" type="ORF">O6P32_08305</name>
</gene>
<dbReference type="PANTHER" id="PTHR12558">
    <property type="entry name" value="CELL DIVISION CYCLE 16,23,27"/>
    <property type="match status" value="1"/>
</dbReference>
<dbReference type="InterPro" id="IPR011990">
    <property type="entry name" value="TPR-like_helical_dom_sf"/>
</dbReference>
<dbReference type="Pfam" id="PF13174">
    <property type="entry name" value="TPR_6"/>
    <property type="match status" value="1"/>
</dbReference>
<dbReference type="PROSITE" id="PS50005">
    <property type="entry name" value="TPR"/>
    <property type="match status" value="4"/>
</dbReference>
<keyword evidence="3" id="KW-1185">Reference proteome</keyword>
<feature type="repeat" description="TPR" evidence="1">
    <location>
        <begin position="492"/>
        <end position="525"/>
    </location>
</feature>
<reference evidence="2" key="1">
    <citation type="submission" date="2022-12" db="EMBL/GenBank/DDBJ databases">
        <title>Phocaeicola acetigenes sp. nov., isolated feces from a healthy human.</title>
        <authorList>
            <person name="Do H."/>
            <person name="Ha Y.B."/>
            <person name="Kim J.-S."/>
            <person name="Suh M.K."/>
            <person name="Kim H.S."/>
            <person name="Lee J.-S."/>
        </authorList>
    </citation>
    <scope>NUCLEOTIDE SEQUENCE</scope>
    <source>
        <strain evidence="2">KGMB11183</strain>
    </source>
</reference>
<evidence type="ECO:0000256" key="1">
    <source>
        <dbReference type="PROSITE-ProRule" id="PRU00339"/>
    </source>
</evidence>
<dbReference type="Gene3D" id="1.25.40.10">
    <property type="entry name" value="Tetratricopeptide repeat domain"/>
    <property type="match status" value="2"/>
</dbReference>
<keyword evidence="1" id="KW-0802">TPR repeat</keyword>
<dbReference type="InterPro" id="IPR019734">
    <property type="entry name" value="TPR_rpt"/>
</dbReference>
<dbReference type="Pfam" id="PF13181">
    <property type="entry name" value="TPR_8"/>
    <property type="match status" value="1"/>
</dbReference>
<dbReference type="PANTHER" id="PTHR12558:SF13">
    <property type="entry name" value="CELL DIVISION CYCLE PROTEIN 27 HOMOLOG"/>
    <property type="match status" value="1"/>
</dbReference>
<dbReference type="EMBL" id="JAPZVM010000005">
    <property type="protein sequence ID" value="MCZ8372707.1"/>
    <property type="molecule type" value="Genomic_DNA"/>
</dbReference>
<protein>
    <submittedName>
        <fullName evidence="2">Tetratricopeptide repeat protein</fullName>
    </submittedName>
</protein>
<dbReference type="Proteomes" id="UP001141933">
    <property type="component" value="Unassembled WGS sequence"/>
</dbReference>
<dbReference type="RefSeq" id="WP_269877888.1">
    <property type="nucleotide sequence ID" value="NZ_JAPZVM010000005.1"/>
</dbReference>